<dbReference type="AlphaFoldDB" id="A0A0G0FJ98"/>
<accession>A0A0G0FJ98</accession>
<comment type="caution">
    <text evidence="1">The sequence shown here is derived from an EMBL/GenBank/DDBJ whole genome shotgun (WGS) entry which is preliminary data.</text>
</comment>
<evidence type="ECO:0000313" key="2">
    <source>
        <dbReference type="Proteomes" id="UP000034508"/>
    </source>
</evidence>
<name>A0A0G0FJ98_9BACT</name>
<organism evidence="1 2">
    <name type="scientific">Berkelbacteria bacterium GW2011_GWA1_36_9</name>
    <dbReference type="NCBI Taxonomy" id="1618331"/>
    <lineage>
        <taxon>Bacteria</taxon>
        <taxon>Candidatus Berkelbacteria</taxon>
    </lineage>
</organism>
<gene>
    <name evidence="1" type="ORF">US31_C0014G0028</name>
</gene>
<dbReference type="Proteomes" id="UP000034508">
    <property type="component" value="Unassembled WGS sequence"/>
</dbReference>
<proteinExistence type="predicted"/>
<reference evidence="1 2" key="1">
    <citation type="journal article" date="2015" name="Nature">
        <title>rRNA introns, odd ribosomes, and small enigmatic genomes across a large radiation of phyla.</title>
        <authorList>
            <person name="Brown C.T."/>
            <person name="Hug L.A."/>
            <person name="Thomas B.C."/>
            <person name="Sharon I."/>
            <person name="Castelle C.J."/>
            <person name="Singh A."/>
            <person name="Wilkins M.J."/>
            <person name="Williams K.H."/>
            <person name="Banfield J.F."/>
        </authorList>
    </citation>
    <scope>NUCLEOTIDE SEQUENCE [LARGE SCALE GENOMIC DNA]</scope>
</reference>
<evidence type="ECO:0000313" key="1">
    <source>
        <dbReference type="EMBL" id="KKQ17892.1"/>
    </source>
</evidence>
<sequence>MRSCSVLARFLKKLRFFDSLVILKLWLFVSLRLLWRSHSTQIFGILIIDWLNRTVTTFRDLSGKCKLRILLAMAYSRGFIFCPKKEKLGVVCWWIFDPK</sequence>
<protein>
    <submittedName>
        <fullName evidence="1">Uncharacterized protein</fullName>
    </submittedName>
</protein>
<dbReference type="EMBL" id="LBSM01000014">
    <property type="protein sequence ID" value="KKQ17892.1"/>
    <property type="molecule type" value="Genomic_DNA"/>
</dbReference>